<feature type="transmembrane region" description="Helical" evidence="1">
    <location>
        <begin position="7"/>
        <end position="26"/>
    </location>
</feature>
<proteinExistence type="predicted"/>
<name>A0A844ZUM6_9SPHN</name>
<dbReference type="Proteomes" id="UP000442714">
    <property type="component" value="Unassembled WGS sequence"/>
</dbReference>
<organism evidence="2 3">
    <name type="scientific">Pontixanthobacter aquaemixtae</name>
    <dbReference type="NCBI Taxonomy" id="1958940"/>
    <lineage>
        <taxon>Bacteria</taxon>
        <taxon>Pseudomonadati</taxon>
        <taxon>Pseudomonadota</taxon>
        <taxon>Alphaproteobacteria</taxon>
        <taxon>Sphingomonadales</taxon>
        <taxon>Erythrobacteraceae</taxon>
        <taxon>Pontixanthobacter</taxon>
    </lineage>
</organism>
<dbReference type="RefSeq" id="WP_202388680.1">
    <property type="nucleotide sequence ID" value="NZ_WTYX01000001.1"/>
</dbReference>
<keyword evidence="1" id="KW-0472">Membrane</keyword>
<accession>A0A844ZUM6</accession>
<dbReference type="AlphaFoldDB" id="A0A844ZUM6"/>
<protein>
    <submittedName>
        <fullName evidence="2">Uncharacterized protein</fullName>
    </submittedName>
</protein>
<evidence type="ECO:0000313" key="2">
    <source>
        <dbReference type="EMBL" id="MXO90830.1"/>
    </source>
</evidence>
<reference evidence="2 3" key="1">
    <citation type="submission" date="2019-12" db="EMBL/GenBank/DDBJ databases">
        <title>Genomic-based taxomic classification of the family Erythrobacteraceae.</title>
        <authorList>
            <person name="Xu L."/>
        </authorList>
    </citation>
    <scope>NUCLEOTIDE SEQUENCE [LARGE SCALE GENOMIC DNA]</scope>
    <source>
        <strain evidence="2 3">KCTC 52763</strain>
    </source>
</reference>
<evidence type="ECO:0000313" key="3">
    <source>
        <dbReference type="Proteomes" id="UP000442714"/>
    </source>
</evidence>
<comment type="caution">
    <text evidence="2">The sequence shown here is derived from an EMBL/GenBank/DDBJ whole genome shotgun (WGS) entry which is preliminary data.</text>
</comment>
<keyword evidence="3" id="KW-1185">Reference proteome</keyword>
<evidence type="ECO:0000256" key="1">
    <source>
        <dbReference type="SAM" id="Phobius"/>
    </source>
</evidence>
<sequence length="48" mass="5448">MPIWFELIMLLLATYALGIVIGWAFWGREITAMIGSKSPADDNEEETF</sequence>
<keyword evidence="1" id="KW-1133">Transmembrane helix</keyword>
<dbReference type="EMBL" id="WTYX01000001">
    <property type="protein sequence ID" value="MXO90830.1"/>
    <property type="molecule type" value="Genomic_DNA"/>
</dbReference>
<keyword evidence="1" id="KW-0812">Transmembrane</keyword>
<gene>
    <name evidence="2" type="ORF">GRI41_08360</name>
</gene>